<proteinExistence type="predicted"/>
<dbReference type="AlphaFoldDB" id="W1P915"/>
<dbReference type="GO" id="GO:0005506">
    <property type="term" value="F:iron ion binding"/>
    <property type="evidence" value="ECO:0007669"/>
    <property type="project" value="InterPro"/>
</dbReference>
<dbReference type="GO" id="GO:0004497">
    <property type="term" value="F:monooxygenase activity"/>
    <property type="evidence" value="ECO:0007669"/>
    <property type="project" value="InterPro"/>
</dbReference>
<dbReference type="GO" id="GO:0016705">
    <property type="term" value="F:oxidoreductase activity, acting on paired donors, with incorporation or reduction of molecular oxygen"/>
    <property type="evidence" value="ECO:0007669"/>
    <property type="project" value="InterPro"/>
</dbReference>
<organism evidence="1 2">
    <name type="scientific">Amborella trichopoda</name>
    <dbReference type="NCBI Taxonomy" id="13333"/>
    <lineage>
        <taxon>Eukaryota</taxon>
        <taxon>Viridiplantae</taxon>
        <taxon>Streptophyta</taxon>
        <taxon>Embryophyta</taxon>
        <taxon>Tracheophyta</taxon>
        <taxon>Spermatophyta</taxon>
        <taxon>Magnoliopsida</taxon>
        <taxon>Amborellales</taxon>
        <taxon>Amborellaceae</taxon>
        <taxon>Amborella</taxon>
    </lineage>
</organism>
<dbReference type="EMBL" id="KI394293">
    <property type="protein sequence ID" value="ERN04154.1"/>
    <property type="molecule type" value="Genomic_DNA"/>
</dbReference>
<dbReference type="HOGENOM" id="CLU_1899036_0_0_1"/>
<reference evidence="2" key="1">
    <citation type="journal article" date="2013" name="Science">
        <title>The Amborella genome and the evolution of flowering plants.</title>
        <authorList>
            <consortium name="Amborella Genome Project"/>
        </authorList>
    </citation>
    <scope>NUCLEOTIDE SEQUENCE [LARGE SCALE GENOMIC DNA]</scope>
</reference>
<dbReference type="Gramene" id="ERN04154">
    <property type="protein sequence ID" value="ERN04154"/>
    <property type="gene ID" value="AMTR_s00077p00080580"/>
</dbReference>
<sequence length="134" mass="14980">MVLLGSSSIVMTGPASNKLLFTSDDKTVMASQLESARKIAGKYTIFELNVLKLKQMRLVYMGFLKPDRVRACIEDMDRIVKLQLAKEFFDKGNECSGKQFSAGVPPMKHMTFDVAFLLIFVLPEGLPDGKVKEE</sequence>
<dbReference type="OMA" id="RACIEDM"/>
<dbReference type="GO" id="GO:0020037">
    <property type="term" value="F:heme binding"/>
    <property type="evidence" value="ECO:0007669"/>
    <property type="project" value="InterPro"/>
</dbReference>
<evidence type="ECO:0000313" key="1">
    <source>
        <dbReference type="EMBL" id="ERN04154.1"/>
    </source>
</evidence>
<dbReference type="Proteomes" id="UP000017836">
    <property type="component" value="Unassembled WGS sequence"/>
</dbReference>
<accession>W1P915</accession>
<evidence type="ECO:0000313" key="2">
    <source>
        <dbReference type="Proteomes" id="UP000017836"/>
    </source>
</evidence>
<protein>
    <submittedName>
        <fullName evidence="1">Uncharacterized protein</fullName>
    </submittedName>
</protein>
<gene>
    <name evidence="1" type="ORF">AMTR_s00077p00080580</name>
</gene>
<name>W1P915_AMBTC</name>
<dbReference type="InterPro" id="IPR036396">
    <property type="entry name" value="Cyt_P450_sf"/>
</dbReference>
<keyword evidence="2" id="KW-1185">Reference proteome</keyword>
<dbReference type="Gene3D" id="1.10.630.10">
    <property type="entry name" value="Cytochrome P450"/>
    <property type="match status" value="1"/>
</dbReference>